<sequence length="108" mass="11827">MLKAENLRFLGTLGVDGGLFTIMDPLTVEQSTRHMTYVAEHMPHELLDHDFGYATVAPTPQGDGLFEVFSVLDDDGCYVGAYIDFTKQFADADIDDMFPVSASDSVTA</sequence>
<name>A0A917XLL0_9ACTN</name>
<dbReference type="AlphaFoldDB" id="A0A917XLL0"/>
<reference evidence="1" key="2">
    <citation type="submission" date="2020-09" db="EMBL/GenBank/DDBJ databases">
        <authorList>
            <person name="Sun Q."/>
            <person name="Zhou Y."/>
        </authorList>
    </citation>
    <scope>NUCLEOTIDE SEQUENCE</scope>
    <source>
        <strain evidence="1">CGMCC 4.7110</strain>
    </source>
</reference>
<dbReference type="Proteomes" id="UP000653411">
    <property type="component" value="Unassembled WGS sequence"/>
</dbReference>
<protein>
    <submittedName>
        <fullName evidence="1">Uncharacterized protein</fullName>
    </submittedName>
</protein>
<evidence type="ECO:0000313" key="2">
    <source>
        <dbReference type="Proteomes" id="UP000653411"/>
    </source>
</evidence>
<evidence type="ECO:0000313" key="1">
    <source>
        <dbReference type="EMBL" id="GGN38127.1"/>
    </source>
</evidence>
<reference evidence="1" key="1">
    <citation type="journal article" date="2014" name="Int. J. Syst. Evol. Microbiol.">
        <title>Complete genome sequence of Corynebacterium casei LMG S-19264T (=DSM 44701T), isolated from a smear-ripened cheese.</title>
        <authorList>
            <consortium name="US DOE Joint Genome Institute (JGI-PGF)"/>
            <person name="Walter F."/>
            <person name="Albersmeier A."/>
            <person name="Kalinowski J."/>
            <person name="Ruckert C."/>
        </authorList>
    </citation>
    <scope>NUCLEOTIDE SEQUENCE</scope>
    <source>
        <strain evidence="1">CGMCC 4.7110</strain>
    </source>
</reference>
<gene>
    <name evidence="1" type="ORF">GCM10011578_083160</name>
</gene>
<dbReference type="EMBL" id="BMML01000027">
    <property type="protein sequence ID" value="GGN38127.1"/>
    <property type="molecule type" value="Genomic_DNA"/>
</dbReference>
<proteinExistence type="predicted"/>
<keyword evidence="2" id="KW-1185">Reference proteome</keyword>
<dbReference type="RefSeq" id="WP_189268128.1">
    <property type="nucleotide sequence ID" value="NZ_BMML01000027.1"/>
</dbReference>
<accession>A0A917XLL0</accession>
<organism evidence="1 2">
    <name type="scientific">Streptomyces fuscichromogenes</name>
    <dbReference type="NCBI Taxonomy" id="1324013"/>
    <lineage>
        <taxon>Bacteria</taxon>
        <taxon>Bacillati</taxon>
        <taxon>Actinomycetota</taxon>
        <taxon>Actinomycetes</taxon>
        <taxon>Kitasatosporales</taxon>
        <taxon>Streptomycetaceae</taxon>
        <taxon>Streptomyces</taxon>
    </lineage>
</organism>
<comment type="caution">
    <text evidence="1">The sequence shown here is derived from an EMBL/GenBank/DDBJ whole genome shotgun (WGS) entry which is preliminary data.</text>
</comment>